<feature type="region of interest" description="Disordered" evidence="6">
    <location>
        <begin position="532"/>
        <end position="585"/>
    </location>
</feature>
<dbReference type="GO" id="GO:0003700">
    <property type="term" value="F:DNA-binding transcription factor activity"/>
    <property type="evidence" value="ECO:0007669"/>
    <property type="project" value="UniProtKB-ARBA"/>
</dbReference>
<evidence type="ECO:0000256" key="5">
    <source>
        <dbReference type="PROSITE-ProRule" id="PRU00042"/>
    </source>
</evidence>
<sequence length="585" mass="66859">MSSSASGMPSCAVCEHRNRLAEGRGANYYRFHCNDCYEYMKARFFSGPQNVLAEDAVLGEMQESMESSDLEGEQMARNQLKKESPQPMAQEQAGQTSTSDTQQSVIKEEGNQENNLGNGDNNILRSELSCSSVANNIKEEPVDEQENSLVTSWNSSEQLLSSEAVGTDAEVKDEEEMMLDNTYNTNGPYPLSCTLATEEDWQGIDPGNYYNTNTQSQFSSSTVGVEVEEEGGHDQTWMNRRSSRIAGNASSYMYNKGFKKSLVLESSSSENEETSPSADMEQASGNTTSTTGQPARKKRANKNDADWLEETERLRQLNKRKQNRKKGKKKTSWVCKCKEKFTSKTSYNQHRLEAHPLTCEYCEENFRSRQLLNKHLKTHMPSEDKLDLRGNKLFLCDHCGQFFTEKKLQWHKLKLNEVKMYECIVNNCKSTFRNRAAVQNHIATVHNRNRFPCPHEGCKQTFGEKSRLKSHYKVHTDERSHQCSYCGKMFRRSEHLKVHMRIHTGDNPFNCGLCNYSGRQYNSLRWHMKTHHPEHCENSGNKKDENSKKKVLERDALADKDENLDSVSGSGEKCYSTRSRSHRAK</sequence>
<feature type="compositionally biased region" description="Basic and acidic residues" evidence="6">
    <location>
        <begin position="532"/>
        <end position="563"/>
    </location>
</feature>
<keyword evidence="3 5" id="KW-0863">Zinc-finger</keyword>
<dbReference type="InterPro" id="IPR036236">
    <property type="entry name" value="Znf_C2H2_sf"/>
</dbReference>
<name>C3ZAX2_BRAFL</name>
<feature type="domain" description="C2H2-type" evidence="7">
    <location>
        <begin position="451"/>
        <end position="480"/>
    </location>
</feature>
<proteinExistence type="predicted"/>
<accession>C3ZAX2</accession>
<dbReference type="PANTHER" id="PTHR24379:SF127">
    <property type="entry name" value="BLOODY FINGERS-RELATED"/>
    <property type="match status" value="1"/>
</dbReference>
<keyword evidence="1" id="KW-0479">Metal-binding</keyword>
<dbReference type="SMART" id="SM00355">
    <property type="entry name" value="ZnF_C2H2"/>
    <property type="match status" value="6"/>
</dbReference>
<dbReference type="InParanoid" id="C3ZAX2"/>
<evidence type="ECO:0000256" key="1">
    <source>
        <dbReference type="ARBA" id="ARBA00022723"/>
    </source>
</evidence>
<dbReference type="FunFam" id="3.30.160.60:FF:000600">
    <property type="entry name" value="PLAG1 like zinc finger 2"/>
    <property type="match status" value="1"/>
</dbReference>
<dbReference type="GO" id="GO:0043565">
    <property type="term" value="F:sequence-specific DNA binding"/>
    <property type="evidence" value="ECO:0007669"/>
    <property type="project" value="UniProtKB-ARBA"/>
</dbReference>
<gene>
    <name evidence="8" type="ORF">BRAFLDRAFT_68563</name>
</gene>
<evidence type="ECO:0000313" key="8">
    <source>
        <dbReference type="EMBL" id="EEN50009.1"/>
    </source>
</evidence>
<dbReference type="PANTHER" id="PTHR24379">
    <property type="entry name" value="KRAB AND ZINC FINGER DOMAIN-CONTAINING"/>
    <property type="match status" value="1"/>
</dbReference>
<feature type="compositionally biased region" description="Polar residues" evidence="6">
    <location>
        <begin position="283"/>
        <end position="293"/>
    </location>
</feature>
<dbReference type="EMBL" id="GG666603">
    <property type="protein sequence ID" value="EEN50009.1"/>
    <property type="molecule type" value="Genomic_DNA"/>
</dbReference>
<dbReference type="PROSITE" id="PS50157">
    <property type="entry name" value="ZINC_FINGER_C2H2_2"/>
    <property type="match status" value="5"/>
</dbReference>
<dbReference type="eggNOG" id="KOG1721">
    <property type="taxonomic scope" value="Eukaryota"/>
</dbReference>
<evidence type="ECO:0000256" key="6">
    <source>
        <dbReference type="SAM" id="MobiDB-lite"/>
    </source>
</evidence>
<dbReference type="PROSITE" id="PS00028">
    <property type="entry name" value="ZINC_FINGER_C2H2_1"/>
    <property type="match status" value="4"/>
</dbReference>
<feature type="compositionally biased region" description="Polar residues" evidence="6">
    <location>
        <begin position="87"/>
        <end position="105"/>
    </location>
</feature>
<feature type="region of interest" description="Disordered" evidence="6">
    <location>
        <begin position="264"/>
        <end position="325"/>
    </location>
</feature>
<keyword evidence="2" id="KW-0677">Repeat</keyword>
<feature type="compositionally biased region" description="Basic residues" evidence="6">
    <location>
        <begin position="316"/>
        <end position="325"/>
    </location>
</feature>
<keyword evidence="4" id="KW-0862">Zinc</keyword>
<dbReference type="GO" id="GO:0008270">
    <property type="term" value="F:zinc ion binding"/>
    <property type="evidence" value="ECO:0007669"/>
    <property type="project" value="UniProtKB-KW"/>
</dbReference>
<dbReference type="AlphaFoldDB" id="C3ZAX2"/>
<feature type="domain" description="C2H2-type" evidence="7">
    <location>
        <begin position="509"/>
        <end position="536"/>
    </location>
</feature>
<evidence type="ECO:0000256" key="4">
    <source>
        <dbReference type="ARBA" id="ARBA00022833"/>
    </source>
</evidence>
<evidence type="ECO:0000256" key="3">
    <source>
        <dbReference type="ARBA" id="ARBA00022771"/>
    </source>
</evidence>
<reference evidence="8" key="1">
    <citation type="journal article" date="2008" name="Nature">
        <title>The amphioxus genome and the evolution of the chordate karyotype.</title>
        <authorList>
            <consortium name="US DOE Joint Genome Institute (JGI-PGF)"/>
            <person name="Putnam N.H."/>
            <person name="Butts T."/>
            <person name="Ferrier D.E.K."/>
            <person name="Furlong R.F."/>
            <person name="Hellsten U."/>
            <person name="Kawashima T."/>
            <person name="Robinson-Rechavi M."/>
            <person name="Shoguchi E."/>
            <person name="Terry A."/>
            <person name="Yu J.-K."/>
            <person name="Benito-Gutierrez E.L."/>
            <person name="Dubchak I."/>
            <person name="Garcia-Fernandez J."/>
            <person name="Gibson-Brown J.J."/>
            <person name="Grigoriev I.V."/>
            <person name="Horton A.C."/>
            <person name="de Jong P.J."/>
            <person name="Jurka J."/>
            <person name="Kapitonov V.V."/>
            <person name="Kohara Y."/>
            <person name="Kuroki Y."/>
            <person name="Lindquist E."/>
            <person name="Lucas S."/>
            <person name="Osoegawa K."/>
            <person name="Pennacchio L.A."/>
            <person name="Salamov A.A."/>
            <person name="Satou Y."/>
            <person name="Sauka-Spengler T."/>
            <person name="Schmutz J."/>
            <person name="Shin-I T."/>
            <person name="Toyoda A."/>
            <person name="Bronner-Fraser M."/>
            <person name="Fujiyama A."/>
            <person name="Holland L.Z."/>
            <person name="Holland P.W.H."/>
            <person name="Satoh N."/>
            <person name="Rokhsar D.S."/>
        </authorList>
    </citation>
    <scope>NUCLEOTIDE SEQUENCE [LARGE SCALE GENOMIC DNA]</scope>
    <source>
        <strain evidence="8">S238N-H82</strain>
        <tissue evidence="8">Testes</tissue>
    </source>
</reference>
<feature type="compositionally biased region" description="Low complexity" evidence="6">
    <location>
        <begin position="265"/>
        <end position="277"/>
    </location>
</feature>
<dbReference type="SUPFAM" id="SSF57667">
    <property type="entry name" value="beta-beta-alpha zinc fingers"/>
    <property type="match status" value="3"/>
</dbReference>
<feature type="region of interest" description="Disordered" evidence="6">
    <location>
        <begin position="63"/>
        <end position="123"/>
    </location>
</feature>
<feature type="domain" description="C2H2-type" evidence="7">
    <location>
        <begin position="481"/>
        <end position="508"/>
    </location>
</feature>
<organism>
    <name type="scientific">Branchiostoma floridae</name>
    <name type="common">Florida lancelet</name>
    <name type="synonym">Amphioxus</name>
    <dbReference type="NCBI Taxonomy" id="7739"/>
    <lineage>
        <taxon>Eukaryota</taxon>
        <taxon>Metazoa</taxon>
        <taxon>Chordata</taxon>
        <taxon>Cephalochordata</taxon>
        <taxon>Leptocardii</taxon>
        <taxon>Amphioxiformes</taxon>
        <taxon>Branchiostomatidae</taxon>
        <taxon>Branchiostoma</taxon>
    </lineage>
</organism>
<evidence type="ECO:0000259" key="7">
    <source>
        <dbReference type="PROSITE" id="PS50157"/>
    </source>
</evidence>
<feature type="compositionally biased region" description="Low complexity" evidence="6">
    <location>
        <begin position="112"/>
        <end position="122"/>
    </location>
</feature>
<feature type="domain" description="C2H2-type" evidence="7">
    <location>
        <begin position="357"/>
        <end position="384"/>
    </location>
</feature>
<protein>
    <recommendedName>
        <fullName evidence="7">C2H2-type domain-containing protein</fullName>
    </recommendedName>
</protein>
<dbReference type="Gene3D" id="3.30.160.60">
    <property type="entry name" value="Classic Zinc Finger"/>
    <property type="match status" value="5"/>
</dbReference>
<feature type="domain" description="C2H2-type" evidence="7">
    <location>
        <begin position="421"/>
        <end position="451"/>
    </location>
</feature>
<evidence type="ECO:0000256" key="2">
    <source>
        <dbReference type="ARBA" id="ARBA00022737"/>
    </source>
</evidence>
<dbReference type="InterPro" id="IPR013087">
    <property type="entry name" value="Znf_C2H2_type"/>
</dbReference>
<dbReference type="GO" id="GO:0045944">
    <property type="term" value="P:positive regulation of transcription by RNA polymerase II"/>
    <property type="evidence" value="ECO:0007669"/>
    <property type="project" value="UniProtKB-ARBA"/>
</dbReference>
<dbReference type="Pfam" id="PF00096">
    <property type="entry name" value="zf-C2H2"/>
    <property type="match status" value="2"/>
</dbReference>
<feature type="compositionally biased region" description="Basic and acidic residues" evidence="6">
    <location>
        <begin position="301"/>
        <end position="315"/>
    </location>
</feature>